<dbReference type="EMBL" id="GG745387">
    <property type="protein sequence ID" value="KNE73026.1"/>
    <property type="molecule type" value="Genomic_DNA"/>
</dbReference>
<protein>
    <submittedName>
        <fullName evidence="3">Uncharacterized protein</fullName>
    </submittedName>
</protein>
<keyword evidence="4" id="KW-1185">Reference proteome</keyword>
<evidence type="ECO:0000313" key="4">
    <source>
        <dbReference type="Proteomes" id="UP000054350"/>
    </source>
</evidence>
<organism evidence="3 4">
    <name type="scientific">Allomyces macrogynus (strain ATCC 38327)</name>
    <name type="common">Allomyces javanicus var. macrogynus</name>
    <dbReference type="NCBI Taxonomy" id="578462"/>
    <lineage>
        <taxon>Eukaryota</taxon>
        <taxon>Fungi</taxon>
        <taxon>Fungi incertae sedis</taxon>
        <taxon>Blastocladiomycota</taxon>
        <taxon>Blastocladiomycetes</taxon>
        <taxon>Blastocladiales</taxon>
        <taxon>Blastocladiaceae</taxon>
        <taxon>Allomyces</taxon>
    </lineage>
</organism>
<feature type="signal peptide" evidence="2">
    <location>
        <begin position="1"/>
        <end position="27"/>
    </location>
</feature>
<evidence type="ECO:0000256" key="2">
    <source>
        <dbReference type="SAM" id="SignalP"/>
    </source>
</evidence>
<feature type="chain" id="PRO_5005548606" evidence="2">
    <location>
        <begin position="28"/>
        <end position="439"/>
    </location>
</feature>
<keyword evidence="2" id="KW-0732">Signal</keyword>
<dbReference type="Proteomes" id="UP000054350">
    <property type="component" value="Unassembled WGS sequence"/>
</dbReference>
<feature type="region of interest" description="Disordered" evidence="1">
    <location>
        <begin position="113"/>
        <end position="140"/>
    </location>
</feature>
<evidence type="ECO:0000256" key="1">
    <source>
        <dbReference type="SAM" id="MobiDB-lite"/>
    </source>
</evidence>
<name>A0A0L0TED8_ALLM3</name>
<reference evidence="4" key="2">
    <citation type="submission" date="2009-11" db="EMBL/GenBank/DDBJ databases">
        <title>The Genome Sequence of Allomyces macrogynus strain ATCC 38327.</title>
        <authorList>
            <consortium name="The Broad Institute Genome Sequencing Platform"/>
            <person name="Russ C."/>
            <person name="Cuomo C."/>
            <person name="Shea T."/>
            <person name="Young S.K."/>
            <person name="Zeng Q."/>
            <person name="Koehrsen M."/>
            <person name="Haas B."/>
            <person name="Borodovsky M."/>
            <person name="Guigo R."/>
            <person name="Alvarado L."/>
            <person name="Berlin A."/>
            <person name="Borenstein D."/>
            <person name="Chen Z."/>
            <person name="Engels R."/>
            <person name="Freedman E."/>
            <person name="Gellesch M."/>
            <person name="Goldberg J."/>
            <person name="Griggs A."/>
            <person name="Gujja S."/>
            <person name="Heiman D."/>
            <person name="Hepburn T."/>
            <person name="Howarth C."/>
            <person name="Jen D."/>
            <person name="Larson L."/>
            <person name="Lewis B."/>
            <person name="Mehta T."/>
            <person name="Park D."/>
            <person name="Pearson M."/>
            <person name="Roberts A."/>
            <person name="Saif S."/>
            <person name="Shenoy N."/>
            <person name="Sisk P."/>
            <person name="Stolte C."/>
            <person name="Sykes S."/>
            <person name="Walk T."/>
            <person name="White J."/>
            <person name="Yandava C."/>
            <person name="Burger G."/>
            <person name="Gray M.W."/>
            <person name="Holland P.W.H."/>
            <person name="King N."/>
            <person name="Lang F.B.F."/>
            <person name="Roger A.J."/>
            <person name="Ruiz-Trillo I."/>
            <person name="Lander E."/>
            <person name="Nusbaum C."/>
        </authorList>
    </citation>
    <scope>NUCLEOTIDE SEQUENCE [LARGE SCALE GENOMIC DNA]</scope>
    <source>
        <strain evidence="4">ATCC 38327</strain>
    </source>
</reference>
<sequence length="439" mass="45577">MSHPHAAAFPREALATASLFVPWPAAAAPVTPAPSAPQPTLSCPAAYWYNSPGPMQHTVTSVPPAALMCHVDAQSAQMWGAWLLQSYQQVVPVSAQGRADTYWSPTAAAVPGAAHAQHANGQYGDDASHRPAQSPFGAAPPVLAPAPMHLHASAAPVPAAMPPTARTTLAPCHMSHDSGLDPSLSLSASPPHPPAPPRYVPDVDHDGFADFQRRCTAVPLATSQWPPGSPPSSAPVPAVRPAAVDAKAMTAAAILESKTVPTRTVMAAREGHAPLCVGRLDADTVMALAALRANAVHVDAAVVAGWWAAAAAEVAGLDLAVDAAAVPPATVTACACAPSEVPAVGAGTTPVAVEPRTTPVAVVPLPWWPEAGADARRRRQAFPSIRAALAAATGITHMRDSRRGRRDVREEEEEELLRRVVPLPLRRVPTTTRPVRQSV</sequence>
<feature type="compositionally biased region" description="Low complexity" evidence="1">
    <location>
        <begin position="180"/>
        <end position="189"/>
    </location>
</feature>
<accession>A0A0L0TED8</accession>
<reference evidence="3 4" key="1">
    <citation type="submission" date="2009-11" db="EMBL/GenBank/DDBJ databases">
        <title>Annotation of Allomyces macrogynus ATCC 38327.</title>
        <authorList>
            <consortium name="The Broad Institute Genome Sequencing Platform"/>
            <person name="Russ C."/>
            <person name="Cuomo C."/>
            <person name="Burger G."/>
            <person name="Gray M.W."/>
            <person name="Holland P.W.H."/>
            <person name="King N."/>
            <person name="Lang F.B.F."/>
            <person name="Roger A.J."/>
            <person name="Ruiz-Trillo I."/>
            <person name="Young S.K."/>
            <person name="Zeng Q."/>
            <person name="Gargeya S."/>
            <person name="Fitzgerald M."/>
            <person name="Haas B."/>
            <person name="Abouelleil A."/>
            <person name="Alvarado L."/>
            <person name="Arachchi H.M."/>
            <person name="Berlin A."/>
            <person name="Chapman S.B."/>
            <person name="Gearin G."/>
            <person name="Goldberg J."/>
            <person name="Griggs A."/>
            <person name="Gujja S."/>
            <person name="Hansen M."/>
            <person name="Heiman D."/>
            <person name="Howarth C."/>
            <person name="Larimer J."/>
            <person name="Lui A."/>
            <person name="MacDonald P.J.P."/>
            <person name="McCowen C."/>
            <person name="Montmayeur A."/>
            <person name="Murphy C."/>
            <person name="Neiman D."/>
            <person name="Pearson M."/>
            <person name="Priest M."/>
            <person name="Roberts A."/>
            <person name="Saif S."/>
            <person name="Shea T."/>
            <person name="Sisk P."/>
            <person name="Stolte C."/>
            <person name="Sykes S."/>
            <person name="Wortman J."/>
            <person name="Nusbaum C."/>
            <person name="Birren B."/>
        </authorList>
    </citation>
    <scope>NUCLEOTIDE SEQUENCE [LARGE SCALE GENOMIC DNA]</scope>
    <source>
        <strain evidence="3 4">ATCC 38327</strain>
    </source>
</reference>
<gene>
    <name evidence="3" type="ORF">AMAG_17297</name>
</gene>
<proteinExistence type="predicted"/>
<dbReference type="AlphaFoldDB" id="A0A0L0TED8"/>
<evidence type="ECO:0000313" key="3">
    <source>
        <dbReference type="EMBL" id="KNE73026.1"/>
    </source>
</evidence>
<dbReference type="VEuPathDB" id="FungiDB:AMAG_17297"/>
<feature type="region of interest" description="Disordered" evidence="1">
    <location>
        <begin position="166"/>
        <end position="198"/>
    </location>
</feature>